<organism evidence="2 3">
    <name type="scientific">Tanacetum coccineum</name>
    <dbReference type="NCBI Taxonomy" id="301880"/>
    <lineage>
        <taxon>Eukaryota</taxon>
        <taxon>Viridiplantae</taxon>
        <taxon>Streptophyta</taxon>
        <taxon>Embryophyta</taxon>
        <taxon>Tracheophyta</taxon>
        <taxon>Spermatophyta</taxon>
        <taxon>Magnoliopsida</taxon>
        <taxon>eudicotyledons</taxon>
        <taxon>Gunneridae</taxon>
        <taxon>Pentapetalae</taxon>
        <taxon>asterids</taxon>
        <taxon>campanulids</taxon>
        <taxon>Asterales</taxon>
        <taxon>Asteraceae</taxon>
        <taxon>Asteroideae</taxon>
        <taxon>Anthemideae</taxon>
        <taxon>Anthemidinae</taxon>
        <taxon>Tanacetum</taxon>
    </lineage>
</organism>
<evidence type="ECO:0000313" key="2">
    <source>
        <dbReference type="EMBL" id="GJS55058.1"/>
    </source>
</evidence>
<keyword evidence="1" id="KW-0175">Coiled coil</keyword>
<accession>A0ABQ4WQD5</accession>
<comment type="caution">
    <text evidence="2">The sequence shown here is derived from an EMBL/GenBank/DDBJ whole genome shotgun (WGS) entry which is preliminary data.</text>
</comment>
<keyword evidence="3" id="KW-1185">Reference proteome</keyword>
<evidence type="ECO:0000256" key="1">
    <source>
        <dbReference type="SAM" id="Coils"/>
    </source>
</evidence>
<feature type="coiled-coil region" evidence="1">
    <location>
        <begin position="448"/>
        <end position="475"/>
    </location>
</feature>
<evidence type="ECO:0000313" key="3">
    <source>
        <dbReference type="Proteomes" id="UP001151760"/>
    </source>
</evidence>
<proteinExistence type="predicted"/>
<sequence length="496" mass="55586">MVISSPCLTDIKNWLVQKQTTFGKDFSNPFTADSLLKTIWFSTHHASHAPCYSNEALAIPEQTATGKEISNPFMAGEDCWVLEDFTTYCCWFNIGAASEDLVLLRKIEENRLNLQDEAAPVGEQPGPPAPRAAKQLTAKRNQERVKSILLLAIPDKYLLKFILFPMPKSHLGCNQIKVKQQNDGMFISHDKYVADILKKFDFCSIKSATTPIASNKPLVKDEDGVDVDVPFHSHSKSFTLKCTKKDFLGTSNNNPKLGLWYPKDSPFELEAFSDSDYGGASLDRKSTTDLSPKDVEVTRFNLLRLRATYGAELVSAASLVNTARLTLSTVPLVVVTEASIRSSLLFNDADALVSIKDAQAAEISALKSRIKKFKRSTSQHLTSYVRKKKLRKKECQFKDVDDSSRPARSILTLKPLPTIDPKDKGKGVLEESPVKKVKRTDMDAAQIAKDAEITRLIHEKELAKIEKEKKERQRQDQASMDYIASLYDEVQAKMYL</sequence>
<gene>
    <name evidence="2" type="ORF">Tco_0628420</name>
</gene>
<name>A0ABQ4WQD5_9ASTR</name>
<reference evidence="2" key="2">
    <citation type="submission" date="2022-01" db="EMBL/GenBank/DDBJ databases">
        <authorList>
            <person name="Yamashiro T."/>
            <person name="Shiraishi A."/>
            <person name="Satake H."/>
            <person name="Nakayama K."/>
        </authorList>
    </citation>
    <scope>NUCLEOTIDE SEQUENCE</scope>
</reference>
<dbReference type="Proteomes" id="UP001151760">
    <property type="component" value="Unassembled WGS sequence"/>
</dbReference>
<reference evidence="2" key="1">
    <citation type="journal article" date="2022" name="Int. J. Mol. Sci.">
        <title>Draft Genome of Tanacetum Coccineum: Genomic Comparison of Closely Related Tanacetum-Family Plants.</title>
        <authorList>
            <person name="Yamashiro T."/>
            <person name="Shiraishi A."/>
            <person name="Nakayama K."/>
            <person name="Satake H."/>
        </authorList>
    </citation>
    <scope>NUCLEOTIDE SEQUENCE</scope>
</reference>
<dbReference type="EMBL" id="BQNB010008843">
    <property type="protein sequence ID" value="GJS55058.1"/>
    <property type="molecule type" value="Genomic_DNA"/>
</dbReference>
<protein>
    <submittedName>
        <fullName evidence="2">Uncharacterized protein</fullName>
    </submittedName>
</protein>